<keyword evidence="4" id="KW-1185">Reference proteome</keyword>
<keyword evidence="2" id="KW-1133">Transmembrane helix</keyword>
<feature type="transmembrane region" description="Helical" evidence="2">
    <location>
        <begin position="88"/>
        <end position="106"/>
    </location>
</feature>
<evidence type="ECO:0000256" key="2">
    <source>
        <dbReference type="SAM" id="Phobius"/>
    </source>
</evidence>
<dbReference type="Proteomes" id="UP000256328">
    <property type="component" value="Unassembled WGS sequence"/>
</dbReference>
<dbReference type="PANTHER" id="PTHR31965:SF1">
    <property type="entry name" value="TRANSMEMBRANE PROTEIN 42"/>
    <property type="match status" value="1"/>
</dbReference>
<evidence type="ECO:0008006" key="5">
    <source>
        <dbReference type="Google" id="ProtNLM"/>
    </source>
</evidence>
<dbReference type="InterPro" id="IPR039632">
    <property type="entry name" value="TMEM42"/>
</dbReference>
<accession>A0A3D8S2U9</accession>
<evidence type="ECO:0000256" key="1">
    <source>
        <dbReference type="SAM" id="MobiDB-lite"/>
    </source>
</evidence>
<feature type="compositionally biased region" description="Polar residues" evidence="1">
    <location>
        <begin position="7"/>
        <end position="19"/>
    </location>
</feature>
<dbReference type="PANTHER" id="PTHR31965">
    <property type="entry name" value="TRANSMEMBRANE PROTEIN 42"/>
    <property type="match status" value="1"/>
</dbReference>
<evidence type="ECO:0000313" key="4">
    <source>
        <dbReference type="Proteomes" id="UP000256328"/>
    </source>
</evidence>
<feature type="transmembrane region" description="Helical" evidence="2">
    <location>
        <begin position="136"/>
        <end position="158"/>
    </location>
</feature>
<dbReference type="EMBL" id="PDLN01000007">
    <property type="protein sequence ID" value="RDW80609.1"/>
    <property type="molecule type" value="Genomic_DNA"/>
</dbReference>
<dbReference type="SUPFAM" id="SSF103481">
    <property type="entry name" value="Multidrug resistance efflux transporter EmrE"/>
    <property type="match status" value="1"/>
</dbReference>
<feature type="compositionally biased region" description="Polar residues" evidence="1">
    <location>
        <begin position="29"/>
        <end position="41"/>
    </location>
</feature>
<name>A0A3D8S2U9_9HELO</name>
<comment type="caution">
    <text evidence="3">The sequence shown here is derived from an EMBL/GenBank/DDBJ whole genome shotgun (WGS) entry which is preliminary data.</text>
</comment>
<feature type="compositionally biased region" description="Basic and acidic residues" evidence="1">
    <location>
        <begin position="270"/>
        <end position="282"/>
    </location>
</feature>
<proteinExistence type="predicted"/>
<dbReference type="InterPro" id="IPR037185">
    <property type="entry name" value="EmrE-like"/>
</dbReference>
<sequence length="282" mass="30247">MLRQRPAKNTSSSANTAPFSDSAAAAPNLGSTTTAMESDNPSRPLLATVADDHHSLSESLTSYSSTLLGNDETADEMDLSKASRKTQWILLAVASGACAAFNGVFAKLTTTELTTSFATSIANLLGLGNGEKVVEIIVRAIFFGLNLIFNGVMWALFTKALARGTSTTQVSIINTSSNFMITAVLGFIIFSESLPPLWWLGAGMLVAGNVIIGRREEKDESADEHTAAENGEGSFQDEAERLLAEDLELVGDVEESVHRRKEDDDTLILDLDREGSHDERTS</sequence>
<keyword evidence="2" id="KW-0812">Transmembrane</keyword>
<dbReference type="OrthoDB" id="5854584at2759"/>
<feature type="transmembrane region" description="Helical" evidence="2">
    <location>
        <begin position="170"/>
        <end position="190"/>
    </location>
</feature>
<evidence type="ECO:0000313" key="3">
    <source>
        <dbReference type="EMBL" id="RDW80609.1"/>
    </source>
</evidence>
<gene>
    <name evidence="3" type="ORF">BP5796_05307</name>
</gene>
<dbReference type="AlphaFoldDB" id="A0A3D8S2U9"/>
<keyword evidence="2" id="KW-0472">Membrane</keyword>
<reference evidence="3 4" key="1">
    <citation type="journal article" date="2018" name="IMA Fungus">
        <title>IMA Genome-F 9: Draft genome sequence of Annulohypoxylon stygium, Aspergillus mulundensis, Berkeleyomyces basicola (syn. Thielaviopsis basicola), Ceratocystis smalleyi, two Cercospora beticola strains, Coleophoma cylindrospora, Fusarium fracticaudum, Phialophora cf. hyalina, and Morchella septimelata.</title>
        <authorList>
            <person name="Wingfield B.D."/>
            <person name="Bills G.F."/>
            <person name="Dong Y."/>
            <person name="Huang W."/>
            <person name="Nel W.J."/>
            <person name="Swalarsk-Parry B.S."/>
            <person name="Vaghefi N."/>
            <person name="Wilken P.M."/>
            <person name="An Z."/>
            <person name="de Beer Z.W."/>
            <person name="De Vos L."/>
            <person name="Chen L."/>
            <person name="Duong T.A."/>
            <person name="Gao Y."/>
            <person name="Hammerbacher A."/>
            <person name="Kikkert J.R."/>
            <person name="Li Y."/>
            <person name="Li H."/>
            <person name="Li K."/>
            <person name="Li Q."/>
            <person name="Liu X."/>
            <person name="Ma X."/>
            <person name="Naidoo K."/>
            <person name="Pethybridge S.J."/>
            <person name="Sun J."/>
            <person name="Steenkamp E.T."/>
            <person name="van der Nest M.A."/>
            <person name="van Wyk S."/>
            <person name="Wingfield M.J."/>
            <person name="Xiong C."/>
            <person name="Yue Q."/>
            <person name="Zhang X."/>
        </authorList>
    </citation>
    <scope>NUCLEOTIDE SEQUENCE [LARGE SCALE GENOMIC DNA]</scope>
    <source>
        <strain evidence="3 4">BP5796</strain>
    </source>
</reference>
<feature type="region of interest" description="Disordered" evidence="1">
    <location>
        <begin position="1"/>
        <end position="45"/>
    </location>
</feature>
<feature type="region of interest" description="Disordered" evidence="1">
    <location>
        <begin position="254"/>
        <end position="282"/>
    </location>
</feature>
<feature type="transmembrane region" description="Helical" evidence="2">
    <location>
        <begin position="196"/>
        <end position="212"/>
    </location>
</feature>
<feature type="compositionally biased region" description="Basic and acidic residues" evidence="1">
    <location>
        <begin position="217"/>
        <end position="227"/>
    </location>
</feature>
<organism evidence="3 4">
    <name type="scientific">Coleophoma crateriformis</name>
    <dbReference type="NCBI Taxonomy" id="565419"/>
    <lineage>
        <taxon>Eukaryota</taxon>
        <taxon>Fungi</taxon>
        <taxon>Dikarya</taxon>
        <taxon>Ascomycota</taxon>
        <taxon>Pezizomycotina</taxon>
        <taxon>Leotiomycetes</taxon>
        <taxon>Helotiales</taxon>
        <taxon>Dermateaceae</taxon>
        <taxon>Coleophoma</taxon>
    </lineage>
</organism>
<protein>
    <recommendedName>
        <fullName evidence="5">EamA domain-containing protein</fullName>
    </recommendedName>
</protein>
<feature type="region of interest" description="Disordered" evidence="1">
    <location>
        <begin position="217"/>
        <end position="237"/>
    </location>
</feature>